<name>A0A9Q0CBU8_9POAL</name>
<evidence type="ECO:0000256" key="8">
    <source>
        <dbReference type="ARBA" id="ARBA00022729"/>
    </source>
</evidence>
<dbReference type="Pfam" id="PF07714">
    <property type="entry name" value="PK_Tyr_Ser-Thr"/>
    <property type="match status" value="1"/>
</dbReference>
<feature type="chain" id="PRO_5040157676" description="non-specific serine/threonine protein kinase" evidence="20">
    <location>
        <begin position="35"/>
        <end position="1029"/>
    </location>
</feature>
<dbReference type="AlphaFoldDB" id="A0A9Q0CBU8"/>
<keyword evidence="10" id="KW-0547">Nucleotide-binding</keyword>
<evidence type="ECO:0000256" key="4">
    <source>
        <dbReference type="ARBA" id="ARBA00022553"/>
    </source>
</evidence>
<evidence type="ECO:0000256" key="17">
    <source>
        <dbReference type="ARBA" id="ARBA00047899"/>
    </source>
</evidence>
<dbReference type="FunFam" id="1.10.510.10:FF:000044">
    <property type="entry name" value="Putative LRR receptor-like serine/threonine-protein kinase"/>
    <property type="match status" value="1"/>
</dbReference>
<evidence type="ECO:0000256" key="1">
    <source>
        <dbReference type="ARBA" id="ARBA00004479"/>
    </source>
</evidence>
<keyword evidence="13 19" id="KW-1133">Transmembrane helix</keyword>
<comment type="subcellular location">
    <subcellularLocation>
        <location evidence="1">Membrane</location>
        <topology evidence="1">Single-pass type I membrane protein</topology>
    </subcellularLocation>
</comment>
<keyword evidence="23" id="KW-1185">Reference proteome</keyword>
<keyword evidence="15" id="KW-0675">Receptor</keyword>
<evidence type="ECO:0000256" key="10">
    <source>
        <dbReference type="ARBA" id="ARBA00022741"/>
    </source>
</evidence>
<dbReference type="Pfam" id="PF13855">
    <property type="entry name" value="LRR_8"/>
    <property type="match status" value="1"/>
</dbReference>
<dbReference type="SUPFAM" id="SSF52058">
    <property type="entry name" value="L domain-like"/>
    <property type="match status" value="1"/>
</dbReference>
<feature type="domain" description="Protein kinase" evidence="21">
    <location>
        <begin position="682"/>
        <end position="957"/>
    </location>
</feature>
<dbReference type="InterPro" id="IPR032675">
    <property type="entry name" value="LRR_dom_sf"/>
</dbReference>
<keyword evidence="3" id="KW-0723">Serine/threonine-protein kinase</keyword>
<dbReference type="Gene3D" id="3.30.200.20">
    <property type="entry name" value="Phosphorylase Kinase, domain 1"/>
    <property type="match status" value="1"/>
</dbReference>
<comment type="caution">
    <text evidence="22">The sequence shown here is derived from an EMBL/GenBank/DDBJ whole genome shotgun (WGS) entry which is preliminary data.</text>
</comment>
<dbReference type="OrthoDB" id="4062651at2759"/>
<keyword evidence="12" id="KW-0067">ATP-binding</keyword>
<dbReference type="SUPFAM" id="SSF56112">
    <property type="entry name" value="Protein kinase-like (PK-like)"/>
    <property type="match status" value="1"/>
</dbReference>
<keyword evidence="7 19" id="KW-0812">Transmembrane</keyword>
<evidence type="ECO:0000256" key="5">
    <source>
        <dbReference type="ARBA" id="ARBA00022614"/>
    </source>
</evidence>
<dbReference type="InterPro" id="IPR021720">
    <property type="entry name" value="Malectin_dom"/>
</dbReference>
<dbReference type="FunFam" id="2.60.120.430:FF:000004">
    <property type="entry name" value="Putative leucine-rich repeat receptor-like serine/threonine-protein kinase"/>
    <property type="match status" value="1"/>
</dbReference>
<evidence type="ECO:0000256" key="9">
    <source>
        <dbReference type="ARBA" id="ARBA00022737"/>
    </source>
</evidence>
<dbReference type="InterPro" id="IPR001611">
    <property type="entry name" value="Leu-rich_rpt"/>
</dbReference>
<evidence type="ECO:0000256" key="6">
    <source>
        <dbReference type="ARBA" id="ARBA00022679"/>
    </source>
</evidence>
<organism evidence="22 23">
    <name type="scientific">Rhynchospora breviuscula</name>
    <dbReference type="NCBI Taxonomy" id="2022672"/>
    <lineage>
        <taxon>Eukaryota</taxon>
        <taxon>Viridiplantae</taxon>
        <taxon>Streptophyta</taxon>
        <taxon>Embryophyta</taxon>
        <taxon>Tracheophyta</taxon>
        <taxon>Spermatophyta</taxon>
        <taxon>Magnoliopsida</taxon>
        <taxon>Liliopsida</taxon>
        <taxon>Poales</taxon>
        <taxon>Cyperaceae</taxon>
        <taxon>Cyperoideae</taxon>
        <taxon>Rhynchosporeae</taxon>
        <taxon>Rhynchospora</taxon>
    </lineage>
</organism>
<dbReference type="EC" id="2.7.11.1" evidence="2"/>
<dbReference type="PANTHER" id="PTHR48006:SF81">
    <property type="entry name" value="PROTEIN KINASE DOMAIN-CONTAINING PROTEIN"/>
    <property type="match status" value="1"/>
</dbReference>
<keyword evidence="6" id="KW-0808">Transferase</keyword>
<gene>
    <name evidence="22" type="ORF">LUZ63_015181</name>
</gene>
<dbReference type="InterPro" id="IPR001245">
    <property type="entry name" value="Ser-Thr/Tyr_kinase_cat_dom"/>
</dbReference>
<evidence type="ECO:0000256" key="14">
    <source>
        <dbReference type="ARBA" id="ARBA00023136"/>
    </source>
</evidence>
<protein>
    <recommendedName>
        <fullName evidence="2">non-specific serine/threonine protein kinase</fullName>
        <ecNumber evidence="2">2.7.11.1</ecNumber>
    </recommendedName>
</protein>
<dbReference type="PROSITE" id="PS00108">
    <property type="entry name" value="PROTEIN_KINASE_ST"/>
    <property type="match status" value="1"/>
</dbReference>
<dbReference type="GO" id="GO:0016020">
    <property type="term" value="C:membrane"/>
    <property type="evidence" value="ECO:0007669"/>
    <property type="project" value="UniProtKB-SubCell"/>
</dbReference>
<reference evidence="22" key="1">
    <citation type="journal article" date="2022" name="Cell">
        <title>Repeat-based holocentromeres influence genome architecture and karyotype evolution.</title>
        <authorList>
            <person name="Hofstatter P.G."/>
            <person name="Thangavel G."/>
            <person name="Lux T."/>
            <person name="Neumann P."/>
            <person name="Vondrak T."/>
            <person name="Novak P."/>
            <person name="Zhang M."/>
            <person name="Costa L."/>
            <person name="Castellani M."/>
            <person name="Scott A."/>
            <person name="Toegelov H."/>
            <person name="Fuchs J."/>
            <person name="Mata-Sucre Y."/>
            <person name="Dias Y."/>
            <person name="Vanzela A.L.L."/>
            <person name="Huettel B."/>
            <person name="Almeida C.C.S."/>
            <person name="Simkova H."/>
            <person name="Souza G."/>
            <person name="Pedrosa-Harand A."/>
            <person name="Macas J."/>
            <person name="Mayer K.F.X."/>
            <person name="Houben A."/>
            <person name="Marques A."/>
        </authorList>
    </citation>
    <scope>NUCLEOTIDE SEQUENCE</scope>
    <source>
        <strain evidence="22">RhyBre1mFocal</strain>
    </source>
</reference>
<dbReference type="Pfam" id="PF11721">
    <property type="entry name" value="Malectin"/>
    <property type="match status" value="1"/>
</dbReference>
<dbReference type="PROSITE" id="PS50011">
    <property type="entry name" value="PROTEIN_KINASE_DOM"/>
    <property type="match status" value="1"/>
</dbReference>
<dbReference type="InterPro" id="IPR051824">
    <property type="entry name" value="LRR_Rcpt-Like_S/T_Kinase"/>
</dbReference>
<feature type="signal peptide" evidence="20">
    <location>
        <begin position="1"/>
        <end position="34"/>
    </location>
</feature>
<dbReference type="GO" id="GO:0005524">
    <property type="term" value="F:ATP binding"/>
    <property type="evidence" value="ECO:0007669"/>
    <property type="project" value="UniProtKB-KW"/>
</dbReference>
<keyword evidence="5" id="KW-0433">Leucine-rich repeat</keyword>
<dbReference type="Gene3D" id="3.80.10.10">
    <property type="entry name" value="Ribonuclease Inhibitor"/>
    <property type="match status" value="2"/>
</dbReference>
<keyword evidence="11" id="KW-0418">Kinase</keyword>
<dbReference type="SMART" id="SM00220">
    <property type="entry name" value="S_TKc"/>
    <property type="match status" value="1"/>
</dbReference>
<dbReference type="Gene3D" id="1.10.510.10">
    <property type="entry name" value="Transferase(Phosphotransferase) domain 1"/>
    <property type="match status" value="1"/>
</dbReference>
<keyword evidence="14 19" id="KW-0472">Membrane</keyword>
<dbReference type="InterPro" id="IPR000719">
    <property type="entry name" value="Prot_kinase_dom"/>
</dbReference>
<proteinExistence type="predicted"/>
<dbReference type="Pfam" id="PF00560">
    <property type="entry name" value="LRR_1"/>
    <property type="match status" value="2"/>
</dbReference>
<dbReference type="FunFam" id="3.30.200.20:FF:000217">
    <property type="entry name" value="probable LRR receptor-like serine/threonine-protein kinase At1g53430"/>
    <property type="match status" value="1"/>
</dbReference>
<dbReference type="FunFam" id="3.80.10.10:FF:000041">
    <property type="entry name" value="LRR receptor-like serine/threonine-protein kinase ERECTA"/>
    <property type="match status" value="1"/>
</dbReference>
<dbReference type="FunFam" id="3.80.10.10:FF:001022">
    <property type="entry name" value="Probable LRR receptor-like serine/threonine-protein kinase At1g53420"/>
    <property type="match status" value="1"/>
</dbReference>
<evidence type="ECO:0000259" key="21">
    <source>
        <dbReference type="PROSITE" id="PS50011"/>
    </source>
</evidence>
<evidence type="ECO:0000256" key="19">
    <source>
        <dbReference type="SAM" id="Phobius"/>
    </source>
</evidence>
<dbReference type="Proteomes" id="UP001151287">
    <property type="component" value="Unassembled WGS sequence"/>
</dbReference>
<evidence type="ECO:0000256" key="12">
    <source>
        <dbReference type="ARBA" id="ARBA00022840"/>
    </source>
</evidence>
<evidence type="ECO:0000256" key="15">
    <source>
        <dbReference type="ARBA" id="ARBA00023170"/>
    </source>
</evidence>
<keyword evidence="9" id="KW-0677">Repeat</keyword>
<evidence type="ECO:0000256" key="18">
    <source>
        <dbReference type="ARBA" id="ARBA00048679"/>
    </source>
</evidence>
<keyword evidence="8 20" id="KW-0732">Signal</keyword>
<dbReference type="PANTHER" id="PTHR48006">
    <property type="entry name" value="LEUCINE-RICH REPEAT-CONTAINING PROTEIN DDB_G0281931-RELATED"/>
    <property type="match status" value="1"/>
</dbReference>
<keyword evidence="4" id="KW-0597">Phosphoprotein</keyword>
<keyword evidence="16" id="KW-0325">Glycoprotein</keyword>
<feature type="transmembrane region" description="Helical" evidence="19">
    <location>
        <begin position="610"/>
        <end position="635"/>
    </location>
</feature>
<comment type="catalytic activity">
    <reaction evidence="17">
        <text>L-threonyl-[protein] + ATP = O-phospho-L-threonyl-[protein] + ADP + H(+)</text>
        <dbReference type="Rhea" id="RHEA:46608"/>
        <dbReference type="Rhea" id="RHEA-COMP:11060"/>
        <dbReference type="Rhea" id="RHEA-COMP:11605"/>
        <dbReference type="ChEBI" id="CHEBI:15378"/>
        <dbReference type="ChEBI" id="CHEBI:30013"/>
        <dbReference type="ChEBI" id="CHEBI:30616"/>
        <dbReference type="ChEBI" id="CHEBI:61977"/>
        <dbReference type="ChEBI" id="CHEBI:456216"/>
        <dbReference type="EC" id="2.7.11.1"/>
    </reaction>
</comment>
<evidence type="ECO:0000256" key="20">
    <source>
        <dbReference type="SAM" id="SignalP"/>
    </source>
</evidence>
<evidence type="ECO:0000256" key="2">
    <source>
        <dbReference type="ARBA" id="ARBA00012513"/>
    </source>
</evidence>
<evidence type="ECO:0000256" key="3">
    <source>
        <dbReference type="ARBA" id="ARBA00022527"/>
    </source>
</evidence>
<dbReference type="CDD" id="cd14066">
    <property type="entry name" value="STKc_IRAK"/>
    <property type="match status" value="1"/>
</dbReference>
<dbReference type="Gene3D" id="2.60.120.430">
    <property type="entry name" value="Galactose-binding lectin"/>
    <property type="match status" value="1"/>
</dbReference>
<evidence type="ECO:0000256" key="13">
    <source>
        <dbReference type="ARBA" id="ARBA00022989"/>
    </source>
</evidence>
<evidence type="ECO:0000256" key="7">
    <source>
        <dbReference type="ARBA" id="ARBA00022692"/>
    </source>
</evidence>
<comment type="catalytic activity">
    <reaction evidence="18">
        <text>L-seryl-[protein] + ATP = O-phospho-L-seryl-[protein] + ADP + H(+)</text>
        <dbReference type="Rhea" id="RHEA:17989"/>
        <dbReference type="Rhea" id="RHEA-COMP:9863"/>
        <dbReference type="Rhea" id="RHEA-COMP:11604"/>
        <dbReference type="ChEBI" id="CHEBI:15378"/>
        <dbReference type="ChEBI" id="CHEBI:29999"/>
        <dbReference type="ChEBI" id="CHEBI:30616"/>
        <dbReference type="ChEBI" id="CHEBI:83421"/>
        <dbReference type="ChEBI" id="CHEBI:456216"/>
        <dbReference type="EC" id="2.7.11.1"/>
    </reaction>
</comment>
<evidence type="ECO:0000313" key="22">
    <source>
        <dbReference type="EMBL" id="KAJ1691026.1"/>
    </source>
</evidence>
<accession>A0A9Q0CBU8</accession>
<evidence type="ECO:0000256" key="11">
    <source>
        <dbReference type="ARBA" id="ARBA00022777"/>
    </source>
</evidence>
<dbReference type="InterPro" id="IPR011009">
    <property type="entry name" value="Kinase-like_dom_sf"/>
</dbReference>
<evidence type="ECO:0000256" key="16">
    <source>
        <dbReference type="ARBA" id="ARBA00023180"/>
    </source>
</evidence>
<dbReference type="EMBL" id="JAMQYH010000004">
    <property type="protein sequence ID" value="KAJ1691026.1"/>
    <property type="molecule type" value="Genomic_DNA"/>
</dbReference>
<dbReference type="InterPro" id="IPR008271">
    <property type="entry name" value="Ser/Thr_kinase_AS"/>
</dbReference>
<sequence length="1029" mass="114663">METPLLNSLSRYRHFYLLLLLSLSSFACLLSSQAQSLTKQEVEALKEIGKKLNKTDWDFSVDPCSKTNGWINSTTQLISSNVTCDCTFDNNTTCHVISLQLMRQNLTGVLPDEIANLTYLRYLDLSRNYLSGTIPPVWSSLPVFNLSLQGNRLSGLIPKELGSMPALKSLQLENNQLEGTIPPELGDILTLQRFFITANNIKGELPSTFSKLANLTDIRIDGTGISGKIPDLIQNWRSVNRMDMQGTSMIGPIPSSISMLRNLTELRIVDLPGPKTTFPQLQNAYHLTELVLRNCSIHGEIPSYLGQMMYLKVLDLSFNQLTGHIPANFEQLYTLEYLYLTNNMLTGDIPAWMLRNKASNKVNMDISYNNFTGNPPTNCQQANVNMVSSFSSLNKSLTPSCLRQNLPCITKAKYKSLFINCGGKSVTVDGNKYEEDMMQIGTSSFQLLYDKWAYSSTGDFVGNEDADYIEHSTSRLLNMPHPELYTEARLSPLSLKYYGLCLENGNYTVKLHFAEILFTDDKTFLSNGKRVFDVFIQGVQVLEDFNIAKMAGGSRRAIVLNFTTQVTDNTLEIHFYWAGKGTTAIPDRGFYGPLISAISIENTHPHKDHIFSTGLIAAVVICFVAIVLISWILYINGCCLRLNCKSNGKSGHIFNDINTSEVHARAHYLFSLKELEDATRSFDPSNKIGEGGFGPVYKGVLTDGTTVAVKQLSAKSRQGNREFLNEIGIISTLRHPNLVRLFGCCMEGNQLLLIYEFMENNSLGRALFGQVEHQLKLDWNMRYNICIGIARGLAYLHEESTLRIVHRDIKPTNILLDKNLNPKISDFGLAKLTDESGGHISTRIAGTVGYMAPEYATRGSLTYKADVYSFGIVTLEIVSGQNNTNCMPNDDILHLLDWAETLKEQGNLLELVDRRLGKNFSEIEALRTIEIALLCTKTNPNHRPPMSLVVQMLTGEIPVQYSPNGQELSISSGAKNINSSMQFRVNEDDSQTDCVSSDYSSGSVYCNNQETGFLPLTSISSSLGDISQN</sequence>
<dbReference type="GO" id="GO:0004674">
    <property type="term" value="F:protein serine/threonine kinase activity"/>
    <property type="evidence" value="ECO:0007669"/>
    <property type="project" value="UniProtKB-KW"/>
</dbReference>
<evidence type="ECO:0000313" key="23">
    <source>
        <dbReference type="Proteomes" id="UP001151287"/>
    </source>
</evidence>